<dbReference type="InterPro" id="IPR020464">
    <property type="entry name" value="LanC-like_prot_euk"/>
</dbReference>
<dbReference type="GO" id="GO:0005975">
    <property type="term" value="P:carbohydrate metabolic process"/>
    <property type="evidence" value="ECO:0007669"/>
    <property type="project" value="InterPro"/>
</dbReference>
<dbReference type="AlphaFoldDB" id="A0AAV4HRE2"/>
<dbReference type="PRINTS" id="PR01950">
    <property type="entry name" value="LANCSUPER"/>
</dbReference>
<gene>
    <name evidence="3" type="ORF">ElyMa_001071600</name>
</gene>
<protein>
    <submittedName>
        <fullName evidence="3">LanC-like protein 2</fullName>
    </submittedName>
</protein>
<dbReference type="CDD" id="cd04794">
    <property type="entry name" value="euk_LANCL"/>
    <property type="match status" value="1"/>
</dbReference>
<comment type="caution">
    <text evidence="3">The sequence shown here is derived from an EMBL/GenBank/DDBJ whole genome shotgun (WGS) entry which is preliminary data.</text>
</comment>
<dbReference type="GO" id="GO:0031179">
    <property type="term" value="P:peptide modification"/>
    <property type="evidence" value="ECO:0007669"/>
    <property type="project" value="InterPro"/>
</dbReference>
<proteinExistence type="inferred from homology"/>
<organism evidence="3 4">
    <name type="scientific">Elysia marginata</name>
    <dbReference type="NCBI Taxonomy" id="1093978"/>
    <lineage>
        <taxon>Eukaryota</taxon>
        <taxon>Metazoa</taxon>
        <taxon>Spiralia</taxon>
        <taxon>Lophotrochozoa</taxon>
        <taxon>Mollusca</taxon>
        <taxon>Gastropoda</taxon>
        <taxon>Heterobranchia</taxon>
        <taxon>Euthyneura</taxon>
        <taxon>Panpulmonata</taxon>
        <taxon>Sacoglossa</taxon>
        <taxon>Placobranchoidea</taxon>
        <taxon>Plakobranchidae</taxon>
        <taxon>Elysia</taxon>
    </lineage>
</organism>
<keyword evidence="2" id="KW-0862">Zinc</keyword>
<feature type="binding site" evidence="2">
    <location>
        <position position="325"/>
    </location>
    <ligand>
        <name>Zn(2+)</name>
        <dbReference type="ChEBI" id="CHEBI:29105"/>
    </ligand>
</feature>
<evidence type="ECO:0000256" key="2">
    <source>
        <dbReference type="PIRSR" id="PIRSR607822-1"/>
    </source>
</evidence>
<keyword evidence="2" id="KW-0479">Metal-binding</keyword>
<dbReference type="Proteomes" id="UP000762676">
    <property type="component" value="Unassembled WGS sequence"/>
</dbReference>
<dbReference type="EMBL" id="BMAT01002168">
    <property type="protein sequence ID" value="GFS00437.1"/>
    <property type="molecule type" value="Genomic_DNA"/>
</dbReference>
<keyword evidence="4" id="KW-1185">Reference proteome</keyword>
<dbReference type="SUPFAM" id="SSF158745">
    <property type="entry name" value="LanC-like"/>
    <property type="match status" value="1"/>
</dbReference>
<dbReference type="PANTHER" id="PTHR12736:SF21">
    <property type="entry name" value="LANC-LIKE PROTEIN 2"/>
    <property type="match status" value="1"/>
</dbReference>
<sequence>MESDRAFKNTFPDYSGETLLESNETIKEPYHHKISKVIEKLLSHLEANYEMDRKDDSIYTGNAGQAFLSLHLHNKFSQSGDNRHLQQAIDILKPCLKRLKGSRVSFLCGDAGPLALAAVVYQKLGKQERARRYIESIGEMCERVCSDGSLPDEILYGRCGYLSALLFLQQNIGDDCISKELIAHVVEAVLKSGESMAKRVRCSHPLMYEWHEKAYLGAAHGLAGIYYMLLQVQVPSLQDRIRREVRPCIDFMLTLRFASGNCPSSLGSSTGDKLLHWCHGAPGWVHMFALAYKIYKDKRYLEAARDCAKAVWKRGLLQKGYGICHGTAGNAYTFLTMFKLTREQRFLYYAVKFAEWCCDYGKHGCRTPDRPLSMFEGIAGTIYFLVDILEPLNSAFPAFEFPKSF</sequence>
<dbReference type="GO" id="GO:0046872">
    <property type="term" value="F:metal ion binding"/>
    <property type="evidence" value="ECO:0007669"/>
    <property type="project" value="UniProtKB-KW"/>
</dbReference>
<evidence type="ECO:0000313" key="4">
    <source>
        <dbReference type="Proteomes" id="UP000762676"/>
    </source>
</evidence>
<evidence type="ECO:0000256" key="1">
    <source>
        <dbReference type="ARBA" id="ARBA00007179"/>
    </source>
</evidence>
<feature type="binding site" evidence="2">
    <location>
        <position position="278"/>
    </location>
    <ligand>
        <name>Zn(2+)</name>
        <dbReference type="ChEBI" id="CHEBI:29105"/>
    </ligand>
</feature>
<name>A0AAV4HRE2_9GAST</name>
<feature type="binding site" evidence="2">
    <location>
        <position position="324"/>
    </location>
    <ligand>
        <name>Zn(2+)</name>
        <dbReference type="ChEBI" id="CHEBI:29105"/>
    </ligand>
</feature>
<comment type="similarity">
    <text evidence="1">Belongs to the LanC-like protein family.</text>
</comment>
<dbReference type="SMART" id="SM01260">
    <property type="entry name" value="LANC_like"/>
    <property type="match status" value="1"/>
</dbReference>
<dbReference type="GO" id="GO:0005886">
    <property type="term" value="C:plasma membrane"/>
    <property type="evidence" value="ECO:0007669"/>
    <property type="project" value="TreeGrafter"/>
</dbReference>
<evidence type="ECO:0000313" key="3">
    <source>
        <dbReference type="EMBL" id="GFS00437.1"/>
    </source>
</evidence>
<dbReference type="Pfam" id="PF05147">
    <property type="entry name" value="LANC_like"/>
    <property type="match status" value="1"/>
</dbReference>
<dbReference type="InterPro" id="IPR007822">
    <property type="entry name" value="LANC-like"/>
</dbReference>
<dbReference type="PANTHER" id="PTHR12736">
    <property type="entry name" value="LANC-LIKE PROTEIN"/>
    <property type="match status" value="1"/>
</dbReference>
<dbReference type="PRINTS" id="PR01951">
    <property type="entry name" value="LANCEUKARYTE"/>
</dbReference>
<dbReference type="InterPro" id="IPR012341">
    <property type="entry name" value="6hp_glycosidase-like_sf"/>
</dbReference>
<reference evidence="3 4" key="1">
    <citation type="journal article" date="2021" name="Elife">
        <title>Chloroplast acquisition without the gene transfer in kleptoplastic sea slugs, Plakobranchus ocellatus.</title>
        <authorList>
            <person name="Maeda T."/>
            <person name="Takahashi S."/>
            <person name="Yoshida T."/>
            <person name="Shimamura S."/>
            <person name="Takaki Y."/>
            <person name="Nagai Y."/>
            <person name="Toyoda A."/>
            <person name="Suzuki Y."/>
            <person name="Arimoto A."/>
            <person name="Ishii H."/>
            <person name="Satoh N."/>
            <person name="Nishiyama T."/>
            <person name="Hasebe M."/>
            <person name="Maruyama T."/>
            <person name="Minagawa J."/>
            <person name="Obokata J."/>
            <person name="Shigenobu S."/>
        </authorList>
    </citation>
    <scope>NUCLEOTIDE SEQUENCE [LARGE SCALE GENOMIC DNA]</scope>
</reference>
<dbReference type="Gene3D" id="1.50.10.10">
    <property type="match status" value="1"/>
</dbReference>
<accession>A0AAV4HRE2</accession>